<dbReference type="RefSeq" id="WP_198638553.1">
    <property type="nucleotide sequence ID" value="NZ_JAEHNY010000006.1"/>
</dbReference>
<keyword evidence="3" id="KW-1185">Reference proteome</keyword>
<keyword evidence="1" id="KW-0732">Signal</keyword>
<dbReference type="EMBL" id="JAEHNY010000006">
    <property type="protein sequence ID" value="MBI6120103.1"/>
    <property type="molecule type" value="Genomic_DNA"/>
</dbReference>
<gene>
    <name evidence="2" type="ORF">I6U50_08715</name>
</gene>
<dbReference type="Gene3D" id="2.130.10.130">
    <property type="entry name" value="Integrin alpha, N-terminal"/>
    <property type="match status" value="1"/>
</dbReference>
<dbReference type="SUPFAM" id="SSF69318">
    <property type="entry name" value="Integrin alpha N-terminal domain"/>
    <property type="match status" value="1"/>
</dbReference>
<name>A0ABS0TGC2_9FLAO</name>
<proteinExistence type="predicted"/>
<evidence type="ECO:0000313" key="3">
    <source>
        <dbReference type="Proteomes" id="UP000635665"/>
    </source>
</evidence>
<comment type="caution">
    <text evidence="2">The sequence shown here is derived from an EMBL/GenBank/DDBJ whole genome shotgun (WGS) entry which is preliminary data.</text>
</comment>
<dbReference type="PANTHER" id="PTHR46580:SF2">
    <property type="entry name" value="MAM DOMAIN-CONTAINING PROTEIN"/>
    <property type="match status" value="1"/>
</dbReference>
<dbReference type="Pfam" id="PF13517">
    <property type="entry name" value="FG-GAP_3"/>
    <property type="match status" value="2"/>
</dbReference>
<sequence>MKKNIFYIAILCLIPTLLSSCKKEQEEIISSSTNEYHDLSSESEGIIFGDEPVCNFSNLKQITGTGLNVTSGTVTEGNNNLLSTSTPVTRAEIDNDRVQSFYSKINFRYNGPSDADIPLTDGTMRRQIGLKLRSKNTCNVLYVMWWLEPYENIAVSIKSNPGMVYHSQCVDGGYTSLYADTSANSFPPVSSMSDGEFHELGAQLIPIADSDPNGSIGDDFQLVVCVDGYEVWRKAIYNLPQDISGASGIRTDNGNFDFTYYSDSNKTDDAWMVSYSGNTPWTQIRVSNSPLNDLAYGDFNGDGSTDIYRTSTDGKAYVSLSGTSDWAEWNSTGYDISTLKFADFNGDNTTDVIRASGGKWYVSLGGSGTWTEWTTSGLSINDFKLGDFNGDGTTDIFTASGGKWYVSLGGNTSWVEWASSPISLSSIKFGDFNGDGITDAFRTSGGKWYVSLATSGTWTEWATSNHEIADMKFADINGDDKTDILIESAGNYEVSYQGTTAWDTLAESNNAAINSIFTADFNGDGKMDLFKATQQ</sequence>
<evidence type="ECO:0000256" key="1">
    <source>
        <dbReference type="ARBA" id="ARBA00022729"/>
    </source>
</evidence>
<dbReference type="PANTHER" id="PTHR46580">
    <property type="entry name" value="SENSOR KINASE-RELATED"/>
    <property type="match status" value="1"/>
</dbReference>
<dbReference type="InterPro" id="IPR028994">
    <property type="entry name" value="Integrin_alpha_N"/>
</dbReference>
<accession>A0ABS0TGC2</accession>
<evidence type="ECO:0000313" key="2">
    <source>
        <dbReference type="EMBL" id="MBI6120103.1"/>
    </source>
</evidence>
<protein>
    <submittedName>
        <fullName evidence="2">VCBS repeat-containing protein</fullName>
    </submittedName>
</protein>
<dbReference type="Proteomes" id="UP000635665">
    <property type="component" value="Unassembled WGS sequence"/>
</dbReference>
<dbReference type="InterPro" id="IPR013517">
    <property type="entry name" value="FG-GAP"/>
</dbReference>
<reference evidence="2 3" key="1">
    <citation type="submission" date="2020-12" db="EMBL/GenBank/DDBJ databases">
        <title>Salegentibacter orientalis sp. nov., isolated from costal sediment.</title>
        <authorList>
            <person name="Lian F.-B."/>
        </authorList>
    </citation>
    <scope>NUCLEOTIDE SEQUENCE [LARGE SCALE GENOMIC DNA]</scope>
    <source>
        <strain evidence="2 3">F60176</strain>
    </source>
</reference>
<dbReference type="PROSITE" id="PS51257">
    <property type="entry name" value="PROKAR_LIPOPROTEIN"/>
    <property type="match status" value="1"/>
</dbReference>
<organism evidence="2 3">
    <name type="scientific">Salegentibacter maritimus</name>
    <dbReference type="NCBI Taxonomy" id="2794347"/>
    <lineage>
        <taxon>Bacteria</taxon>
        <taxon>Pseudomonadati</taxon>
        <taxon>Bacteroidota</taxon>
        <taxon>Flavobacteriia</taxon>
        <taxon>Flavobacteriales</taxon>
        <taxon>Flavobacteriaceae</taxon>
        <taxon>Salegentibacter</taxon>
    </lineage>
</organism>